<dbReference type="EMBL" id="CAJFCI010000024">
    <property type="protein sequence ID" value="CAD5106672.1"/>
    <property type="molecule type" value="Genomic_DNA"/>
</dbReference>
<sequence length="107" mass="12173">MDAALSLAPHSSEYRFLRCMLKERLGEPLPLAKDCYAQVVNQLAHEDEAKCEADMNCVIADLMAEGPRAHERQQKFLALPASPAESEVRHYVLDKFDRDKYLKTILP</sequence>
<proteinExistence type="predicted"/>
<gene>
    <name evidence="1" type="ORF">PSEWESI4_00939</name>
</gene>
<evidence type="ECO:0000313" key="2">
    <source>
        <dbReference type="Proteomes" id="UP000583387"/>
    </source>
</evidence>
<comment type="caution">
    <text evidence="1">The sequence shown here is derived from an EMBL/GenBank/DDBJ whole genome shotgun (WGS) entry which is preliminary data.</text>
</comment>
<dbReference type="Proteomes" id="UP000583387">
    <property type="component" value="Unassembled WGS sequence"/>
</dbReference>
<keyword evidence="2" id="KW-1185">Reference proteome</keyword>
<name>A0A7U7ELI2_9GAMM</name>
<reference evidence="1 2" key="1">
    <citation type="submission" date="2020-08" db="EMBL/GenBank/DDBJ databases">
        <authorList>
            <person name="Criscuolo A."/>
        </authorList>
    </citation>
    <scope>NUCLEOTIDE SEQUENCE [LARGE SCALE GENOMIC DNA]</scope>
    <source>
        <strain evidence="1">CIP111764</strain>
    </source>
</reference>
<organism evidence="1 2">
    <name type="scientific">Zestomonas carbonaria</name>
    <dbReference type="NCBI Taxonomy" id="2762745"/>
    <lineage>
        <taxon>Bacteria</taxon>
        <taxon>Pseudomonadati</taxon>
        <taxon>Pseudomonadota</taxon>
        <taxon>Gammaproteobacteria</taxon>
        <taxon>Pseudomonadales</taxon>
        <taxon>Pseudomonadaceae</taxon>
        <taxon>Zestomonas</taxon>
    </lineage>
</organism>
<protein>
    <submittedName>
        <fullName evidence="1">Uncharacterized protein</fullName>
    </submittedName>
</protein>
<evidence type="ECO:0000313" key="1">
    <source>
        <dbReference type="EMBL" id="CAD5106672.1"/>
    </source>
</evidence>
<dbReference type="AlphaFoldDB" id="A0A7U7ELI2"/>
<accession>A0A7U7ELI2</accession>